<dbReference type="InterPro" id="IPR003607">
    <property type="entry name" value="HD/PDEase_dom"/>
</dbReference>
<name>C1MPS6_MICPC</name>
<dbReference type="Pfam" id="PF01966">
    <property type="entry name" value="HD"/>
    <property type="match status" value="1"/>
</dbReference>
<protein>
    <submittedName>
        <fullName evidence="2">Predicted protein</fullName>
    </submittedName>
</protein>
<evidence type="ECO:0000313" key="3">
    <source>
        <dbReference type="Proteomes" id="UP000001876"/>
    </source>
</evidence>
<dbReference type="CDD" id="cd00077">
    <property type="entry name" value="HDc"/>
    <property type="match status" value="1"/>
</dbReference>
<reference evidence="2 3" key="1">
    <citation type="journal article" date="2009" name="Science">
        <title>Green evolution and dynamic adaptations revealed by genomes of the marine picoeukaryotes Micromonas.</title>
        <authorList>
            <person name="Worden A.Z."/>
            <person name="Lee J.H."/>
            <person name="Mock T."/>
            <person name="Rouze P."/>
            <person name="Simmons M.P."/>
            <person name="Aerts A.L."/>
            <person name="Allen A.E."/>
            <person name="Cuvelier M.L."/>
            <person name="Derelle E."/>
            <person name="Everett M.V."/>
            <person name="Foulon E."/>
            <person name="Grimwood J."/>
            <person name="Gundlach H."/>
            <person name="Henrissat B."/>
            <person name="Napoli C."/>
            <person name="McDonald S.M."/>
            <person name="Parker M.S."/>
            <person name="Rombauts S."/>
            <person name="Salamov A."/>
            <person name="Von Dassow P."/>
            <person name="Badger J.H."/>
            <person name="Coutinho P.M."/>
            <person name="Demir E."/>
            <person name="Dubchak I."/>
            <person name="Gentemann C."/>
            <person name="Eikrem W."/>
            <person name="Gready J.E."/>
            <person name="John U."/>
            <person name="Lanier W."/>
            <person name="Lindquist E.A."/>
            <person name="Lucas S."/>
            <person name="Mayer K.F."/>
            <person name="Moreau H."/>
            <person name="Not F."/>
            <person name="Otillar R."/>
            <person name="Panaud O."/>
            <person name="Pangilinan J."/>
            <person name="Paulsen I."/>
            <person name="Piegu B."/>
            <person name="Poliakov A."/>
            <person name="Robbens S."/>
            <person name="Schmutz J."/>
            <person name="Toulza E."/>
            <person name="Wyss T."/>
            <person name="Zelensky A."/>
            <person name="Zhou K."/>
            <person name="Armbrust E.V."/>
            <person name="Bhattacharya D."/>
            <person name="Goodenough U.W."/>
            <person name="Van de Peer Y."/>
            <person name="Grigoriev I.V."/>
        </authorList>
    </citation>
    <scope>NUCLEOTIDE SEQUENCE [LARGE SCALE GENOMIC DNA]</scope>
    <source>
        <strain evidence="2 3">CCMP1545</strain>
    </source>
</reference>
<dbReference type="PANTHER" id="PTHR33594">
    <property type="entry name" value="SUPERFAMILY HYDROLASE, PUTATIVE (AFU_ORTHOLOGUE AFUA_1G03035)-RELATED"/>
    <property type="match status" value="1"/>
</dbReference>
<dbReference type="Gene3D" id="1.20.58.1910">
    <property type="match status" value="1"/>
</dbReference>
<accession>C1MPS6</accession>
<dbReference type="RefSeq" id="XP_003058001.1">
    <property type="nucleotide sequence ID" value="XM_003057955.1"/>
</dbReference>
<dbReference type="SMART" id="SM00471">
    <property type="entry name" value="HDc"/>
    <property type="match status" value="1"/>
</dbReference>
<dbReference type="OMA" id="GHDWFHI"/>
<dbReference type="InterPro" id="IPR006674">
    <property type="entry name" value="HD_domain"/>
</dbReference>
<organism evidence="3">
    <name type="scientific">Micromonas pusilla (strain CCMP1545)</name>
    <name type="common">Picoplanktonic green alga</name>
    <dbReference type="NCBI Taxonomy" id="564608"/>
    <lineage>
        <taxon>Eukaryota</taxon>
        <taxon>Viridiplantae</taxon>
        <taxon>Chlorophyta</taxon>
        <taxon>Mamiellophyceae</taxon>
        <taxon>Mamiellales</taxon>
        <taxon>Mamiellaceae</taxon>
        <taxon>Micromonas</taxon>
    </lineage>
</organism>
<dbReference type="Gene3D" id="1.10.472.50">
    <property type="entry name" value="HD-domain/PDEase-like"/>
    <property type="match status" value="1"/>
</dbReference>
<dbReference type="Proteomes" id="UP000001876">
    <property type="component" value="Unassembled WGS sequence"/>
</dbReference>
<feature type="non-terminal residue" evidence="2">
    <location>
        <position position="1"/>
    </location>
</feature>
<sequence length="239" mass="26565">VNKVEAWVKREMSRNDPSHDWWHVHRVRVLALTLAREEGVTEDVALEIVEVAALLHDVRDYKYSGSENAGALAVRSWLQANSMRYSLWEDVNWYVDAIVLIEKHGAYARSASLRVLCGCVQDADRLDAMGAIGIARTFSYGGARGSPMHDPGISPREGDDLTRERYVADAAHGGQGGSSKGFKAGAGAGARVNTTINHFHEKLLKLAGMMKTASGYRRAMVRHDTMTRFLEDFEFEWNG</sequence>
<gene>
    <name evidence="2" type="ORF">MICPUCDRAFT_7116</name>
</gene>
<feature type="non-terminal residue" evidence="2">
    <location>
        <position position="239"/>
    </location>
</feature>
<evidence type="ECO:0000313" key="2">
    <source>
        <dbReference type="EMBL" id="EEH57952.1"/>
    </source>
</evidence>
<dbReference type="STRING" id="564608.C1MPS6"/>
<dbReference type="EMBL" id="GG663738">
    <property type="protein sequence ID" value="EEH57952.1"/>
    <property type="molecule type" value="Genomic_DNA"/>
</dbReference>
<dbReference type="KEGG" id="mpp:MICPUCDRAFT_7116"/>
<feature type="domain" description="HD/PDEase" evidence="1">
    <location>
        <begin position="16"/>
        <end position="138"/>
    </location>
</feature>
<dbReference type="GeneID" id="9683017"/>
<dbReference type="AlphaFoldDB" id="C1MPS6"/>
<keyword evidence="3" id="KW-1185">Reference proteome</keyword>
<dbReference type="eggNOG" id="ENOG502QSR7">
    <property type="taxonomic scope" value="Eukaryota"/>
</dbReference>
<proteinExistence type="predicted"/>
<evidence type="ECO:0000259" key="1">
    <source>
        <dbReference type="SMART" id="SM00471"/>
    </source>
</evidence>
<dbReference type="SUPFAM" id="SSF109604">
    <property type="entry name" value="HD-domain/PDEase-like"/>
    <property type="match status" value="1"/>
</dbReference>
<dbReference type="PANTHER" id="PTHR33594:SF1">
    <property type="entry name" value="HD_PDEASE DOMAIN-CONTAINING PROTEIN"/>
    <property type="match status" value="1"/>
</dbReference>
<dbReference type="OrthoDB" id="16547at2759"/>